<sequence length="155" mass="16880">MGKCLVEVLFEVKFGVGREQKNVGLMLVTVYSLGWDHENGMPTSPTTLPIFPTEQEHSNLPKPSGIDGPLPNPLATLPVDEEIAFPKDPKHPVNPPKSSPPKQPPPSPSLPFLPIQRASRNTLWIYGNPLDSRAEFGVGVGAFSAMTTVVEDRFV</sequence>
<dbReference type="Proteomes" id="UP000297245">
    <property type="component" value="Unassembled WGS sequence"/>
</dbReference>
<reference evidence="2 3" key="1">
    <citation type="journal article" date="2019" name="Nat. Ecol. Evol.">
        <title>Megaphylogeny resolves global patterns of mushroom evolution.</title>
        <authorList>
            <person name="Varga T."/>
            <person name="Krizsan K."/>
            <person name="Foldi C."/>
            <person name="Dima B."/>
            <person name="Sanchez-Garcia M."/>
            <person name="Sanchez-Ramirez S."/>
            <person name="Szollosi G.J."/>
            <person name="Szarkandi J.G."/>
            <person name="Papp V."/>
            <person name="Albert L."/>
            <person name="Andreopoulos W."/>
            <person name="Angelini C."/>
            <person name="Antonin V."/>
            <person name="Barry K.W."/>
            <person name="Bougher N.L."/>
            <person name="Buchanan P."/>
            <person name="Buyck B."/>
            <person name="Bense V."/>
            <person name="Catcheside P."/>
            <person name="Chovatia M."/>
            <person name="Cooper J."/>
            <person name="Damon W."/>
            <person name="Desjardin D."/>
            <person name="Finy P."/>
            <person name="Geml J."/>
            <person name="Haridas S."/>
            <person name="Hughes K."/>
            <person name="Justo A."/>
            <person name="Karasinski D."/>
            <person name="Kautmanova I."/>
            <person name="Kiss B."/>
            <person name="Kocsube S."/>
            <person name="Kotiranta H."/>
            <person name="LaButti K.M."/>
            <person name="Lechner B.E."/>
            <person name="Liimatainen K."/>
            <person name="Lipzen A."/>
            <person name="Lukacs Z."/>
            <person name="Mihaltcheva S."/>
            <person name="Morgado L.N."/>
            <person name="Niskanen T."/>
            <person name="Noordeloos M.E."/>
            <person name="Ohm R.A."/>
            <person name="Ortiz-Santana B."/>
            <person name="Ovrebo C."/>
            <person name="Racz N."/>
            <person name="Riley R."/>
            <person name="Savchenko A."/>
            <person name="Shiryaev A."/>
            <person name="Soop K."/>
            <person name="Spirin V."/>
            <person name="Szebenyi C."/>
            <person name="Tomsovsky M."/>
            <person name="Tulloss R.E."/>
            <person name="Uehling J."/>
            <person name="Grigoriev I.V."/>
            <person name="Vagvolgyi C."/>
            <person name="Papp T."/>
            <person name="Martin F.M."/>
            <person name="Miettinen O."/>
            <person name="Hibbett D.S."/>
            <person name="Nagy L.G."/>
        </authorList>
    </citation>
    <scope>NUCLEOTIDE SEQUENCE [LARGE SCALE GENOMIC DNA]</scope>
    <source>
        <strain evidence="2 3">CBS 962.96</strain>
    </source>
</reference>
<name>A0A4V6T4Z4_DENBC</name>
<evidence type="ECO:0000256" key="1">
    <source>
        <dbReference type="SAM" id="MobiDB-lite"/>
    </source>
</evidence>
<evidence type="ECO:0000313" key="3">
    <source>
        <dbReference type="Proteomes" id="UP000297245"/>
    </source>
</evidence>
<feature type="region of interest" description="Disordered" evidence="1">
    <location>
        <begin position="44"/>
        <end position="113"/>
    </location>
</feature>
<organism evidence="2 3">
    <name type="scientific">Dendrothele bispora (strain CBS 962.96)</name>
    <dbReference type="NCBI Taxonomy" id="1314807"/>
    <lineage>
        <taxon>Eukaryota</taxon>
        <taxon>Fungi</taxon>
        <taxon>Dikarya</taxon>
        <taxon>Basidiomycota</taxon>
        <taxon>Agaricomycotina</taxon>
        <taxon>Agaricomycetes</taxon>
        <taxon>Agaricomycetidae</taxon>
        <taxon>Agaricales</taxon>
        <taxon>Agaricales incertae sedis</taxon>
        <taxon>Dendrothele</taxon>
    </lineage>
</organism>
<accession>A0A4V6T4Z4</accession>
<keyword evidence="3" id="KW-1185">Reference proteome</keyword>
<feature type="compositionally biased region" description="Pro residues" evidence="1">
    <location>
        <begin position="92"/>
        <end position="111"/>
    </location>
</feature>
<proteinExistence type="predicted"/>
<evidence type="ECO:0000313" key="2">
    <source>
        <dbReference type="EMBL" id="THU80305.1"/>
    </source>
</evidence>
<dbReference type="EMBL" id="ML179918">
    <property type="protein sequence ID" value="THU80305.1"/>
    <property type="molecule type" value="Genomic_DNA"/>
</dbReference>
<gene>
    <name evidence="2" type="ORF">K435DRAFT_809982</name>
</gene>
<dbReference type="AlphaFoldDB" id="A0A4V6T4Z4"/>
<protein>
    <submittedName>
        <fullName evidence="2">Uncharacterized protein</fullName>
    </submittedName>
</protein>